<evidence type="ECO:0000259" key="8">
    <source>
        <dbReference type="PROSITE" id="PS50042"/>
    </source>
</evidence>
<keyword evidence="3" id="KW-0116">cAMP-binding</keyword>
<evidence type="ECO:0000256" key="2">
    <source>
        <dbReference type="ARBA" id="ARBA00022553"/>
    </source>
</evidence>
<evidence type="ECO:0000256" key="3">
    <source>
        <dbReference type="ARBA" id="ARBA00022566"/>
    </source>
</evidence>
<organism evidence="9 10">
    <name type="scientific">Chrysophaeum taylorii</name>
    <dbReference type="NCBI Taxonomy" id="2483200"/>
    <lineage>
        <taxon>Eukaryota</taxon>
        <taxon>Sar</taxon>
        <taxon>Stramenopiles</taxon>
        <taxon>Ochrophyta</taxon>
        <taxon>Pelagophyceae</taxon>
        <taxon>Pelagomonadales</taxon>
        <taxon>Pelagomonadaceae</taxon>
        <taxon>Chrysophaeum</taxon>
    </lineage>
</organism>
<feature type="domain" description="Cyclic nucleotide-binding" evidence="8">
    <location>
        <begin position="149"/>
        <end position="269"/>
    </location>
</feature>
<dbReference type="PANTHER" id="PTHR11635:SF152">
    <property type="entry name" value="CAMP-DEPENDENT PROTEIN KINASE TYPE I REGULATORY SUBUNIT-RELATED"/>
    <property type="match status" value="1"/>
</dbReference>
<keyword evidence="5" id="KW-0547">Nucleotide-binding</keyword>
<keyword evidence="4" id="KW-0677">Repeat</keyword>
<dbReference type="GO" id="GO:0005829">
    <property type="term" value="C:cytosol"/>
    <property type="evidence" value="ECO:0007669"/>
    <property type="project" value="TreeGrafter"/>
</dbReference>
<dbReference type="Proteomes" id="UP001230188">
    <property type="component" value="Unassembled WGS sequence"/>
</dbReference>
<evidence type="ECO:0000256" key="1">
    <source>
        <dbReference type="ARBA" id="ARBA00005753"/>
    </source>
</evidence>
<dbReference type="CDD" id="cd00038">
    <property type="entry name" value="CAP_ED"/>
    <property type="match status" value="2"/>
</dbReference>
<protein>
    <recommendedName>
        <fullName evidence="8">Cyclic nucleotide-binding domain-containing protein</fullName>
    </recommendedName>
</protein>
<feature type="compositionally biased region" description="Low complexity" evidence="7">
    <location>
        <begin position="74"/>
        <end position="84"/>
    </location>
</feature>
<dbReference type="GO" id="GO:0004862">
    <property type="term" value="F:cAMP-dependent protein kinase inhibitor activity"/>
    <property type="evidence" value="ECO:0007669"/>
    <property type="project" value="TreeGrafter"/>
</dbReference>
<dbReference type="Pfam" id="PF00027">
    <property type="entry name" value="cNMP_binding"/>
    <property type="match status" value="2"/>
</dbReference>
<name>A0AAD7UJA6_9STRA</name>
<sequence length="398" mass="44441">MMSDGNFTAESAAKHQAELNEYLQSKNINHLFIQIVESLLIEKPDNPIGFIVEFLQKKYPDLSGVDLARATPLPDDAAPEQQQQQDDEDEEEDYVDDLPVLKSGGAYDRDKKRNSVCAESDVGQAEIKEFDKSDSERQRIIEILEHQVLFRHLDADQKEFAARAMEPVDFKTGDVIIKQGDAGDHFYVLASGSVECYVADPQGTEKLVQTYGPGGAFGELAIMYNAPRAATCKAVARCKLYALERRAFKVIVMKTTIEKRAQAKTFLQNVEILKQLNDTELLQLADAMRELTFDDADVICRQGQPGSDFYIIKHGTVVCTQTDARGDQVEVARLGVGDYFGEIALLTSKPRQATVAAASPTLKLLSLDRPTFNRILGSIEDILRRNISAYNKFRSQHI</sequence>
<dbReference type="PROSITE" id="PS00889">
    <property type="entry name" value="CNMP_BINDING_2"/>
    <property type="match status" value="1"/>
</dbReference>
<dbReference type="SMART" id="SM00100">
    <property type="entry name" value="cNMP"/>
    <property type="match status" value="2"/>
</dbReference>
<evidence type="ECO:0000256" key="7">
    <source>
        <dbReference type="SAM" id="MobiDB-lite"/>
    </source>
</evidence>
<dbReference type="GO" id="GO:0034236">
    <property type="term" value="F:protein kinase A catalytic subunit binding"/>
    <property type="evidence" value="ECO:0007669"/>
    <property type="project" value="TreeGrafter"/>
</dbReference>
<proteinExistence type="inferred from homology"/>
<dbReference type="PANTHER" id="PTHR11635">
    <property type="entry name" value="CAMP-DEPENDENT PROTEIN KINASE REGULATORY CHAIN"/>
    <property type="match status" value="1"/>
</dbReference>
<evidence type="ECO:0000256" key="6">
    <source>
        <dbReference type="ARBA" id="ARBA00023149"/>
    </source>
</evidence>
<evidence type="ECO:0000256" key="5">
    <source>
        <dbReference type="ARBA" id="ARBA00022741"/>
    </source>
</evidence>
<feature type="compositionally biased region" description="Acidic residues" evidence="7">
    <location>
        <begin position="85"/>
        <end position="96"/>
    </location>
</feature>
<comment type="similarity">
    <text evidence="1">Belongs to the cAMP-dependent kinase regulatory chain family.</text>
</comment>
<dbReference type="CDD" id="cd22981">
    <property type="entry name" value="DD_TbAK-like"/>
    <property type="match status" value="1"/>
</dbReference>
<dbReference type="InterPro" id="IPR000595">
    <property type="entry name" value="cNMP-bd_dom"/>
</dbReference>
<comment type="caution">
    <text evidence="9">The sequence shown here is derived from an EMBL/GenBank/DDBJ whole genome shotgun (WGS) entry which is preliminary data.</text>
</comment>
<dbReference type="FunFam" id="2.60.120.10:FF:000006">
    <property type="entry name" value="cAMP-dependent protein kinase type I-alpha regulatory subunit"/>
    <property type="match status" value="1"/>
</dbReference>
<dbReference type="Gene3D" id="2.60.120.10">
    <property type="entry name" value="Jelly Rolls"/>
    <property type="match status" value="2"/>
</dbReference>
<dbReference type="InterPro" id="IPR014710">
    <property type="entry name" value="RmlC-like_jellyroll"/>
</dbReference>
<dbReference type="SUPFAM" id="SSF51206">
    <property type="entry name" value="cAMP-binding domain-like"/>
    <property type="match status" value="2"/>
</dbReference>
<keyword evidence="6" id="KW-0114">cAMP</keyword>
<dbReference type="GO" id="GO:0005952">
    <property type="term" value="C:cAMP-dependent protein kinase complex"/>
    <property type="evidence" value="ECO:0007669"/>
    <property type="project" value="InterPro"/>
</dbReference>
<keyword evidence="2" id="KW-0597">Phosphoprotein</keyword>
<dbReference type="InterPro" id="IPR018490">
    <property type="entry name" value="cNMP-bd_dom_sf"/>
</dbReference>
<dbReference type="SUPFAM" id="SSF47391">
    <property type="entry name" value="Dimerization-anchoring domain of cAMP-dependent PK regulatory subunit"/>
    <property type="match status" value="1"/>
</dbReference>
<dbReference type="EMBL" id="JAQMWT010000155">
    <property type="protein sequence ID" value="KAJ8609019.1"/>
    <property type="molecule type" value="Genomic_DNA"/>
</dbReference>
<evidence type="ECO:0000313" key="10">
    <source>
        <dbReference type="Proteomes" id="UP001230188"/>
    </source>
</evidence>
<evidence type="ECO:0000313" key="9">
    <source>
        <dbReference type="EMBL" id="KAJ8609019.1"/>
    </source>
</evidence>
<dbReference type="InterPro" id="IPR050503">
    <property type="entry name" value="cAMP-dep_PK_reg_su-like"/>
</dbReference>
<feature type="domain" description="Cyclic nucleotide-binding" evidence="8">
    <location>
        <begin position="272"/>
        <end position="393"/>
    </location>
</feature>
<evidence type="ECO:0000256" key="4">
    <source>
        <dbReference type="ARBA" id="ARBA00022737"/>
    </source>
</evidence>
<dbReference type="GO" id="GO:0030552">
    <property type="term" value="F:cAMP binding"/>
    <property type="evidence" value="ECO:0007669"/>
    <property type="project" value="UniProtKB-KW"/>
</dbReference>
<feature type="region of interest" description="Disordered" evidence="7">
    <location>
        <begin position="66"/>
        <end position="107"/>
    </location>
</feature>
<gene>
    <name evidence="9" type="ORF">CTAYLR_010678</name>
</gene>
<keyword evidence="10" id="KW-1185">Reference proteome</keyword>
<dbReference type="InterPro" id="IPR018488">
    <property type="entry name" value="cNMP-bd_CS"/>
</dbReference>
<dbReference type="AlphaFoldDB" id="A0AAD7UJA6"/>
<dbReference type="PRINTS" id="PR00103">
    <property type="entry name" value="CAMPKINASE"/>
</dbReference>
<reference evidence="9" key="1">
    <citation type="submission" date="2023-01" db="EMBL/GenBank/DDBJ databases">
        <title>Metagenome sequencing of chrysophaentin producing Chrysophaeum taylorii.</title>
        <authorList>
            <person name="Davison J."/>
            <person name="Bewley C."/>
        </authorList>
    </citation>
    <scope>NUCLEOTIDE SEQUENCE</scope>
    <source>
        <strain evidence="9">NIES-1699</strain>
    </source>
</reference>
<accession>A0AAD7UJA6</accession>
<dbReference type="PROSITE" id="PS50042">
    <property type="entry name" value="CNMP_BINDING_3"/>
    <property type="match status" value="2"/>
</dbReference>
<dbReference type="PROSITE" id="PS00888">
    <property type="entry name" value="CNMP_BINDING_1"/>
    <property type="match status" value="2"/>
</dbReference>
<dbReference type="Gene3D" id="1.20.890.10">
    <property type="entry name" value="cAMP-dependent protein kinase regulatory subunit, dimerization-anchoring domain"/>
    <property type="match status" value="1"/>
</dbReference>